<dbReference type="OrthoDB" id="5420391at2759"/>
<dbReference type="CDD" id="cd05918">
    <property type="entry name" value="A_NRPS_SidN3_like"/>
    <property type="match status" value="3"/>
</dbReference>
<dbReference type="GO" id="GO:0031177">
    <property type="term" value="F:phosphopantetheine binding"/>
    <property type="evidence" value="ECO:0007669"/>
    <property type="project" value="InterPro"/>
</dbReference>
<keyword evidence="2" id="KW-0597">Phosphoprotein</keyword>
<dbReference type="InterPro" id="IPR006162">
    <property type="entry name" value="Ppantetheine_attach_site"/>
</dbReference>
<dbReference type="InterPro" id="IPR036736">
    <property type="entry name" value="ACP-like_sf"/>
</dbReference>
<dbReference type="InterPro" id="IPR036291">
    <property type="entry name" value="NAD(P)-bd_dom_sf"/>
</dbReference>
<dbReference type="Gene3D" id="3.30.559.10">
    <property type="entry name" value="Chloramphenicol acetyltransferase-like domain"/>
    <property type="match status" value="2"/>
</dbReference>
<feature type="domain" description="Carrier" evidence="5">
    <location>
        <begin position="1853"/>
        <end position="1929"/>
    </location>
</feature>
<dbReference type="InterPro" id="IPR042099">
    <property type="entry name" value="ANL_N_sf"/>
</dbReference>
<evidence type="ECO:0000256" key="1">
    <source>
        <dbReference type="ARBA" id="ARBA00022450"/>
    </source>
</evidence>
<dbReference type="SUPFAM" id="SSF51735">
    <property type="entry name" value="NAD(P)-binding Rossmann-fold domains"/>
    <property type="match status" value="1"/>
</dbReference>
<dbReference type="PANTHER" id="PTHR45527">
    <property type="entry name" value="NONRIBOSOMAL PEPTIDE SYNTHETASE"/>
    <property type="match status" value="1"/>
</dbReference>
<evidence type="ECO:0000259" key="5">
    <source>
        <dbReference type="PROSITE" id="PS50075"/>
    </source>
</evidence>
<protein>
    <recommendedName>
        <fullName evidence="5">Carrier domain-containing protein</fullName>
    </recommendedName>
</protein>
<dbReference type="Proteomes" id="UP001153461">
    <property type="component" value="Unassembled WGS sequence"/>
</dbReference>
<dbReference type="Pfam" id="PF00501">
    <property type="entry name" value="AMP-binding"/>
    <property type="match status" value="3"/>
</dbReference>
<reference evidence="6" key="1">
    <citation type="submission" date="2021-07" db="EMBL/GenBank/DDBJ databases">
        <authorList>
            <person name="Branca A.L. A."/>
        </authorList>
    </citation>
    <scope>NUCLEOTIDE SEQUENCE</scope>
</reference>
<dbReference type="InterPro" id="IPR013120">
    <property type="entry name" value="FAR_NAD-bd"/>
</dbReference>
<evidence type="ECO:0000256" key="4">
    <source>
        <dbReference type="ARBA" id="ARBA00029454"/>
    </source>
</evidence>
<dbReference type="PROSITE" id="PS00012">
    <property type="entry name" value="PHOSPHOPANTETHEINE"/>
    <property type="match status" value="1"/>
</dbReference>
<dbReference type="SUPFAM" id="SSF56801">
    <property type="entry name" value="Acetyl-CoA synthetase-like"/>
    <property type="match status" value="3"/>
</dbReference>
<dbReference type="FunFam" id="3.30.300.30:FF:000015">
    <property type="entry name" value="Nonribosomal peptide synthase SidD"/>
    <property type="match status" value="3"/>
</dbReference>
<dbReference type="InterPro" id="IPR020806">
    <property type="entry name" value="PKS_PP-bd"/>
</dbReference>
<gene>
    <name evidence="6" type="ORF">PNAL_LOCUS3719</name>
</gene>
<dbReference type="InterPro" id="IPR020845">
    <property type="entry name" value="AMP-binding_CS"/>
</dbReference>
<dbReference type="PROSITE" id="PS50075">
    <property type="entry name" value="CARRIER"/>
    <property type="match status" value="3"/>
</dbReference>
<dbReference type="Gene3D" id="3.30.300.30">
    <property type="match status" value="3"/>
</dbReference>
<dbReference type="FunFam" id="3.30.559.30:FF:000003">
    <property type="entry name" value="Nonribosomal peptide synthase SidD"/>
    <property type="match status" value="2"/>
</dbReference>
<comment type="similarity">
    <text evidence="4">Belongs to the NRP synthetase family.</text>
</comment>
<keyword evidence="3" id="KW-0436">Ligase</keyword>
<proteinExistence type="inferred from homology"/>
<dbReference type="Gene3D" id="1.10.1200.10">
    <property type="entry name" value="ACP-like"/>
    <property type="match status" value="3"/>
</dbReference>
<dbReference type="Pfam" id="PF07993">
    <property type="entry name" value="NAD_binding_4"/>
    <property type="match status" value="1"/>
</dbReference>
<dbReference type="InterPro" id="IPR009081">
    <property type="entry name" value="PP-bd_ACP"/>
</dbReference>
<evidence type="ECO:0000256" key="3">
    <source>
        <dbReference type="ARBA" id="ARBA00022598"/>
    </source>
</evidence>
<dbReference type="InterPro" id="IPR010071">
    <property type="entry name" value="AA_adenyl_dom"/>
</dbReference>
<dbReference type="Gene3D" id="3.30.559.30">
    <property type="entry name" value="Nonribosomal peptide synthetase, condensation domain"/>
    <property type="match status" value="3"/>
</dbReference>
<dbReference type="Gene3D" id="2.30.38.10">
    <property type="entry name" value="Luciferase, Domain 3"/>
    <property type="match status" value="1"/>
</dbReference>
<dbReference type="GO" id="GO:0016874">
    <property type="term" value="F:ligase activity"/>
    <property type="evidence" value="ECO:0007669"/>
    <property type="project" value="UniProtKB-KW"/>
</dbReference>
<dbReference type="GO" id="GO:0043041">
    <property type="term" value="P:amino acid activation for nonribosomal peptide biosynthetic process"/>
    <property type="evidence" value="ECO:0007669"/>
    <property type="project" value="TreeGrafter"/>
</dbReference>
<feature type="domain" description="Carrier" evidence="5">
    <location>
        <begin position="2952"/>
        <end position="3028"/>
    </location>
</feature>
<dbReference type="Gene3D" id="3.40.50.12780">
    <property type="entry name" value="N-terminal domain of ligase-like"/>
    <property type="match status" value="2"/>
</dbReference>
<dbReference type="Gene3D" id="3.40.50.720">
    <property type="entry name" value="NAD(P)-binding Rossmann-like Domain"/>
    <property type="match status" value="1"/>
</dbReference>
<dbReference type="InterPro" id="IPR000873">
    <property type="entry name" value="AMP-dep_synth/lig_dom"/>
</dbReference>
<dbReference type="FunFam" id="3.40.50.12780:FF:000014">
    <property type="entry name" value="Nonribosomal peptide synthetase 1"/>
    <property type="match status" value="2"/>
</dbReference>
<accession>A0A9W4MT52</accession>
<feature type="domain" description="Carrier" evidence="5">
    <location>
        <begin position="765"/>
        <end position="841"/>
    </location>
</feature>
<dbReference type="SUPFAM" id="SSF52777">
    <property type="entry name" value="CoA-dependent acyltransferases"/>
    <property type="match status" value="5"/>
</dbReference>
<comment type="caution">
    <text evidence="6">The sequence shown here is derived from an EMBL/GenBank/DDBJ whole genome shotgun (WGS) entry which is preliminary data.</text>
</comment>
<dbReference type="PROSITE" id="PS00455">
    <property type="entry name" value="AMP_BINDING"/>
    <property type="match status" value="1"/>
</dbReference>
<dbReference type="Gene3D" id="3.40.50.980">
    <property type="match status" value="2"/>
</dbReference>
<dbReference type="PANTHER" id="PTHR45527:SF3">
    <property type="entry name" value="SIDEROPHORE SYNTHETASE (EUROFUNG)"/>
    <property type="match status" value="1"/>
</dbReference>
<dbReference type="InterPro" id="IPR045851">
    <property type="entry name" value="AMP-bd_C_sf"/>
</dbReference>
<evidence type="ECO:0000256" key="2">
    <source>
        <dbReference type="ARBA" id="ARBA00022553"/>
    </source>
</evidence>
<dbReference type="GO" id="GO:0044550">
    <property type="term" value="P:secondary metabolite biosynthetic process"/>
    <property type="evidence" value="ECO:0007669"/>
    <property type="project" value="TreeGrafter"/>
</dbReference>
<dbReference type="GO" id="GO:0005737">
    <property type="term" value="C:cytoplasm"/>
    <property type="evidence" value="ECO:0007669"/>
    <property type="project" value="TreeGrafter"/>
</dbReference>
<dbReference type="Pfam" id="PF00550">
    <property type="entry name" value="PP-binding"/>
    <property type="match status" value="3"/>
</dbReference>
<dbReference type="InterPro" id="IPR001242">
    <property type="entry name" value="Condensation_dom"/>
</dbReference>
<dbReference type="SUPFAM" id="SSF47336">
    <property type="entry name" value="ACP-like"/>
    <property type="match status" value="3"/>
</dbReference>
<organism evidence="6 7">
    <name type="scientific">Penicillium nalgiovense</name>
    <dbReference type="NCBI Taxonomy" id="60175"/>
    <lineage>
        <taxon>Eukaryota</taxon>
        <taxon>Fungi</taxon>
        <taxon>Dikarya</taxon>
        <taxon>Ascomycota</taxon>
        <taxon>Pezizomycotina</taxon>
        <taxon>Eurotiomycetes</taxon>
        <taxon>Eurotiomycetidae</taxon>
        <taxon>Eurotiales</taxon>
        <taxon>Aspergillaceae</taxon>
        <taxon>Penicillium</taxon>
    </lineage>
</organism>
<dbReference type="NCBIfam" id="TIGR01733">
    <property type="entry name" value="AA-adenyl-dom"/>
    <property type="match status" value="2"/>
</dbReference>
<dbReference type="SMART" id="SM00823">
    <property type="entry name" value="PKS_PP"/>
    <property type="match status" value="1"/>
</dbReference>
<sequence>MEIQVDHVLPSKALGESQHININDLEHIPIELPELTTFCDKNCVPLPRLLQFVWGAVLRTYTGSNDISFRCFFPGPTGSQQSWNEDVCHLEMAQDISAMNLLKDKKTQNWSREVRNHDLERCDTLLCWRAGSTDLSQLFQQFDTTKIRIFVMFEHRADGVQAVMRYWKPRVGELQAKGMAAAITLVAKTIIEQSFATLSKIDMCGENDVQFLQKWNSIEPLWKDECVHEAISRWSSKSPERLAVSAWDGKLTYGDLERLSSKLADYLVKLGVGPDHFVALCFEKSKWLIVSILGVIKAGGAYVLLEPAYTKDRMQNICDELKVTIIVASESLTPTAKSLSSSVVAFGENSKFMRKSLCKSQHKPANLAKPHNALYGVFTSGSTGKPKAIIVEHGAFHSWGLATANSICLDSNARVLQFSSFAFLVAHRDVLLTLIFGACICVPSEKDRLNNLETFMTEHQVNWANLTPSVAALLIPAKVRDLKTLVFTGEPMSITSLTIWSEKVNLIYAYGQAESVSISSVRKNPRLDEDRMNMGHRVGKAIWLVDLEDHDKLVPVGAVGELIVEGPAIARGYTDQVKTAQAFLRDTAWLRRLRPPGYRTRLYKTGDLAQYNDDGSLRFLCRRDNAVKLHGQRVELDEVERHVRRCIADMSDTGIQDVVVDLSSLEENLKLTVFLGFGHTSPQANGDIILGPLDQAPVYLEDLGSRLEQDEVPRSMIPTLLIPLSRIPLNPSGKTDRKRLRQIVSDMTPEEAAWCTGSNNSAFEVAQNKEELSLQKQWSRVLNVAASSIGRNDNFFRRGGNSFAAMKLAALSQDTSSLLNFSEIFLHPTLCAQARLVGGRTSEQFNYSSEPFELISGEDEHQELLKLSMNECSLSKSQIEDIYPTTPMQAGLIALTTLWPGTYISQRVYEIQNDVSLATLEGAWKAVFDANPPLRTRIIQRPDGGTFQVVVRGSFDFKILDHGLDDYLQQDKALSMQMGQQLARLAVVRGESGQPNVCVFTVHHCVYDAWTIPLLLEQVNAAFNGQTLSHRPFSPFVSYVTRSNQNAANHWTAEFSGLEADAFPPLPNPAYIPTATRSEQLEISLPPNTNGNNGITLSNRIGLAWALTIARYTASNDVVFGLTVSGRGAPVSGIDKVAGPTIATIPLRMQLRSTVSIQDELQTLQDRLVATLPFEQYGLQNIRKLGEEAERACQFQSLLVVQQNLQQPVVGILRNSPVGNGRPILDTYALALLCTPAQGGDSVSLEAIFDETVIPEAQLKRLLKLFAHLLAQVNLSPEQSIREIDGIDAEDLEQLQVWNGQLPSPSQLGIINLIKQHGLTQPEATAIDAWDGSFSYSELNKLSSTLAITLAEHGVRPDTFVPLCIEKSKWVAVAILAVLKSGGAFILLDTSHPTERLRVICQDSQASVIICSEGQVHTAYQLSCRHVVPVGTQRGQQMTKLSGHTNGQSVQTVHGKNALCAVFTSGSTGKPKGIILEHAAVTTNAMLTGPAFQLNQKSRVFQFASHAFDVAIADYLFTLVWGGCVCVPNETASQDDLAKAMHELDANWSFLTPSVARTLDPNSVPKLKSLVLGGEGAKQVDIDTWSERLRLINLYGPAECAVYGILQTKVQKGSNPSNVGHTVAAACWLVVPDNLDQLAPIGSIGEVLFEGPIVGRGYIGHPENSKSSPFIPYPKWLRALRSENEAAGRLYQTGDLARYSSNNDGSIEIVGRKDQQIKLRGQRIELGEIEYQVAQQISCAADTVVDIITPSHLKTPMLVAFIKSNQRFATEDTESSLFPTPNVQFQAEVTQTELALRSALPRHMVPTVFILLGYLPLTPNGKANRRLLKEKASLLSRQQLDAYRTASTHVKTLPLTPLEHKLHSLMSGILHFDSNDIGMDDNFFHLGGDSISAMAMAAQARRAGLNLGMVDILTNPRLSALAALVTKKSTSAFDDNTDLDKSGGGLAPFSLISSWNNYDKIVQEIMAQCGLVKEQIEDIYPCTPVQEGLFALTMHQPEAYVWRLVLELSEGMNVVRFQDAWNSVYQANPILRTRITSVGSDGQLFQVVARSKIVWSSSDELLVRPGAPLFNIRILDPHDNEDLQHAQVVLTLHHAIYDDVSIKSILAQLEEAYNGATLNPRLYSPFVDHCSSLATTQHQEVADFWNGELAGVTSAAFPAVPADGYILQASQSLVHEFPFRFDPRVGTPLASVVHLAWGMVVSHFTGERDVVFGTVVSGRAAMLEDIDQISGPTIATVPFRVRHEPDWTVQEALDKVQSSRARMVPFEQTGLQRIGQIVNPEACRFRNLLVIQAPGDELVPANPLFSQVQNKTPRGTFDTYPLTVTCTPMPDSVMLQAEFDESLIKTAMMRRILTHFAHLLTHLTATWRAPISDIPSISVSDLAQLQAWNEKLPPVVEENFCVHELIQRSGAKSPKAPAICAWDGDLSYEQLDGFSSLLETELLSLMLDPKSIVPIYFEPSKWTSVAVLAVMKAGRPFLLLDSGHPTQRLREICQLVEPSVILSSKSMASRAALLAPVPIITVDGDAASWKRRQICVLDSPVKRTTVTPDDCVYVVFTSGSTGHPKGIVISHRAFSSMAMAYSRAIGVGPNTRGFSFASYAFDVSITDMLDPLIAGGCVCVPSSIDRTGNLAEAIRQLRANFIEITPSMLRTVRPDEVPSLKTIVVSGEPLNRDIIDIWASKVHLIQAYGPAECCPNSTVRTELTVNSDPSNIGVGTGCWLWIVDPTDHEQLAPIGAVGELLVEGPIVGSGYLNNPEKTAASFVRSPRWAKTSPGASMQTRFYKTGDLVRYDEDGSLIFQGRKDTQLKIRGQRVEIAEIEYHLAQLFPLAAGSAVELLQSKTNKSQELVAFIFCGDEIWKRLNAKNPAGLLPLLGALPTIKSVSDIKAQLGEVLPRYMVPIRYQMWAFMPTSLSAKLNRQRLQAELQNPSASTTVIELHEPTSGFQMIDPTNLTALRLNKKILSRVQSETRTALIDRDFPLSMLGLDSIQLIILVTFIRNEFNVKVAVATLYDPRLTVAGLAAMISSSQQGQNGGAEVSLPVIDLSSEIKDIYHQFNRQSKSLRLRKRIFLTGATGLLGSQTLRQLLDDPSVDKVVVHVRAPTAEEALKRVVSTATLAQWWSSSYLGRIECVSGDLSAPHLGLQPEKWRMLCNIGVRPENRITAIVHNGAAVHWQAPYQSLKPVNVDSTVDLLAALDQWDQPGSFTFISGGLQRAPTQDIQSFIEVLQRSNGYSQTKFVAEELVSMFASRQSKNHVSIVRPGLIIGTEKEGIPNIDDFQWKLVQVCLRMGSYPMEEGNLWLAVADVEEVATTILKSAFETTQQNATTPSFVDVETGRTVSQFWNIVQETTSIKLKSMKPEPWKEAADGFLESDDLFRPLLAIVQDLQQGFGLHKPEIAETLRPGVIKRNVQTLVDIGFLPTAHSRGIFNLSGLTKAGNMAAFNRSRRQ</sequence>
<keyword evidence="1" id="KW-0596">Phosphopantetheine</keyword>
<dbReference type="Pfam" id="PF00668">
    <property type="entry name" value="Condensation"/>
    <property type="match status" value="3"/>
</dbReference>
<name>A0A9W4MT52_PENNA</name>
<evidence type="ECO:0000313" key="7">
    <source>
        <dbReference type="Proteomes" id="UP001153461"/>
    </source>
</evidence>
<dbReference type="NCBIfam" id="NF003417">
    <property type="entry name" value="PRK04813.1"/>
    <property type="match status" value="3"/>
</dbReference>
<evidence type="ECO:0000313" key="6">
    <source>
        <dbReference type="EMBL" id="CAG8066207.1"/>
    </source>
</evidence>
<dbReference type="InterPro" id="IPR023213">
    <property type="entry name" value="CAT-like_dom_sf"/>
</dbReference>
<dbReference type="CDD" id="cd19545">
    <property type="entry name" value="FUM14_C_NRPS-like"/>
    <property type="match status" value="2"/>
</dbReference>
<dbReference type="EMBL" id="CAJVNV010000128">
    <property type="protein sequence ID" value="CAG8066207.1"/>
    <property type="molecule type" value="Genomic_DNA"/>
</dbReference>